<dbReference type="Pfam" id="PF00575">
    <property type="entry name" value="S1"/>
    <property type="match status" value="1"/>
</dbReference>
<evidence type="ECO:0000256" key="1">
    <source>
        <dbReference type="ARBA" id="ARBA00006767"/>
    </source>
</evidence>
<dbReference type="GO" id="GO:0003729">
    <property type="term" value="F:mRNA binding"/>
    <property type="evidence" value="ECO:0007669"/>
    <property type="project" value="TreeGrafter"/>
</dbReference>
<dbReference type="GO" id="GO:0006412">
    <property type="term" value="P:translation"/>
    <property type="evidence" value="ECO:0007669"/>
    <property type="project" value="TreeGrafter"/>
</dbReference>
<dbReference type="CDD" id="cd05692">
    <property type="entry name" value="S1_RPS1_repeat_hs4"/>
    <property type="match status" value="1"/>
</dbReference>
<dbReference type="Proteomes" id="UP000003860">
    <property type="component" value="Unassembled WGS sequence"/>
</dbReference>
<protein>
    <submittedName>
        <fullName evidence="7">RNA binding S1 domain protein</fullName>
    </submittedName>
</protein>
<sequence length="143" mass="15739">MPLEVGKIVEGKVTGITAFGAFVQLPEGKTGLVHISEVAQEYVKDVSAHLKENQMVKVKILSIDTNGKVSLSIKKAMEENPTIVKSRPPVEVDWNSGKNSSSNASFEDRLAKFMKDSDEKLHDLKKSVESKRGSSGYRKSAQY</sequence>
<dbReference type="SMART" id="SM00316">
    <property type="entry name" value="S1"/>
    <property type="match status" value="1"/>
</dbReference>
<evidence type="ECO:0000256" key="4">
    <source>
        <dbReference type="ARBA" id="ARBA00025604"/>
    </source>
</evidence>
<comment type="similarity">
    <text evidence="1">Belongs to the bacterial ribosomal protein bS1 family.</text>
</comment>
<dbReference type="GO" id="GO:0005840">
    <property type="term" value="C:ribosome"/>
    <property type="evidence" value="ECO:0007669"/>
    <property type="project" value="UniProtKB-KW"/>
</dbReference>
<dbReference type="EMBL" id="ACXX02000004">
    <property type="protein sequence ID" value="EGD48407.1"/>
    <property type="molecule type" value="Genomic_DNA"/>
</dbReference>
<dbReference type="STRING" id="588581.Cpap_2559"/>
<accession>F1TBK3</accession>
<evidence type="ECO:0000313" key="8">
    <source>
        <dbReference type="Proteomes" id="UP000003860"/>
    </source>
</evidence>
<evidence type="ECO:0000256" key="3">
    <source>
        <dbReference type="ARBA" id="ARBA00023274"/>
    </source>
</evidence>
<dbReference type="AlphaFoldDB" id="F1TBK3"/>
<reference evidence="7" key="1">
    <citation type="submission" date="2009-07" db="EMBL/GenBank/DDBJ databases">
        <authorList>
            <consortium name="US DOE Joint Genome Institute (JGI-PGF)"/>
            <person name="Lucas S."/>
            <person name="Copeland A."/>
            <person name="Lapidus A."/>
            <person name="Glavina del Rio T."/>
            <person name="Tice H."/>
            <person name="Bruce D."/>
            <person name="Goodwin L."/>
            <person name="Pitluck S."/>
            <person name="Larimer F."/>
            <person name="Land M.L."/>
            <person name="Mouttaki H."/>
            <person name="He Z."/>
            <person name="Zhou J."/>
            <person name="Hemme C.L."/>
        </authorList>
    </citation>
    <scope>NUCLEOTIDE SEQUENCE</scope>
    <source>
        <strain evidence="7">DSM 2782</strain>
    </source>
</reference>
<comment type="caution">
    <text evidence="7">The sequence shown here is derived from an EMBL/GenBank/DDBJ whole genome shotgun (WGS) entry which is preliminary data.</text>
</comment>
<keyword evidence="8" id="KW-1185">Reference proteome</keyword>
<feature type="compositionally biased region" description="Basic and acidic residues" evidence="5">
    <location>
        <begin position="121"/>
        <end position="132"/>
    </location>
</feature>
<dbReference type="FunFam" id="2.40.50.140:FF:000103">
    <property type="entry name" value="protein RRP5 homolog"/>
    <property type="match status" value="1"/>
</dbReference>
<feature type="domain" description="S1 motif" evidence="6">
    <location>
        <begin position="6"/>
        <end position="74"/>
    </location>
</feature>
<dbReference type="GO" id="GO:0003735">
    <property type="term" value="F:structural constituent of ribosome"/>
    <property type="evidence" value="ECO:0007669"/>
    <property type="project" value="TreeGrafter"/>
</dbReference>
<evidence type="ECO:0000259" key="6">
    <source>
        <dbReference type="PROSITE" id="PS50126"/>
    </source>
</evidence>
<dbReference type="eggNOG" id="COG1098">
    <property type="taxonomic scope" value="Bacteria"/>
</dbReference>
<dbReference type="InterPro" id="IPR050437">
    <property type="entry name" value="Ribos_protein_bS1-like"/>
</dbReference>
<evidence type="ECO:0000313" key="7">
    <source>
        <dbReference type="EMBL" id="EGD48407.1"/>
    </source>
</evidence>
<dbReference type="InterPro" id="IPR003029">
    <property type="entry name" value="S1_domain"/>
</dbReference>
<name>F1TBK3_9FIRM</name>
<reference evidence="7" key="2">
    <citation type="submission" date="2011-01" db="EMBL/GenBank/DDBJ databases">
        <title>The Non-contiguous Finished genome of Clostridium papyrosolvens.</title>
        <authorList>
            <person name="Lucas S."/>
            <person name="Copeland A."/>
            <person name="Lapidus A."/>
            <person name="Cheng J.-F."/>
            <person name="Goodwin L."/>
            <person name="Pitluck S."/>
            <person name="Misra M."/>
            <person name="Chertkov O."/>
            <person name="Detter J.C."/>
            <person name="Han C."/>
            <person name="Tapia R."/>
            <person name="Land M."/>
            <person name="Hauser L."/>
            <person name="Kyrpides N."/>
            <person name="Ivanova N."/>
            <person name="Pagani I."/>
            <person name="Mouttaki H."/>
            <person name="He Z."/>
            <person name="Zhou J."/>
            <person name="Hemme C.L."/>
            <person name="Woyke T."/>
        </authorList>
    </citation>
    <scope>NUCLEOTIDE SEQUENCE [LARGE SCALE GENOMIC DNA]</scope>
    <source>
        <strain evidence="7">DSM 2782</strain>
    </source>
</reference>
<keyword evidence="3" id="KW-0687">Ribonucleoprotein</keyword>
<dbReference type="Gene3D" id="2.40.50.140">
    <property type="entry name" value="Nucleic acid-binding proteins"/>
    <property type="match status" value="1"/>
</dbReference>
<dbReference type="PROSITE" id="PS50126">
    <property type="entry name" value="S1"/>
    <property type="match status" value="1"/>
</dbReference>
<proteinExistence type="inferred from homology"/>
<dbReference type="OrthoDB" id="9810507at2"/>
<dbReference type="RefSeq" id="WP_004618570.1">
    <property type="nucleotide sequence ID" value="NZ_ACXX02000004.1"/>
</dbReference>
<keyword evidence="2" id="KW-0689">Ribosomal protein</keyword>
<dbReference type="NCBIfam" id="NF004473">
    <property type="entry name" value="PRK05807.1"/>
    <property type="match status" value="1"/>
</dbReference>
<evidence type="ECO:0000256" key="2">
    <source>
        <dbReference type="ARBA" id="ARBA00022980"/>
    </source>
</evidence>
<feature type="region of interest" description="Disordered" evidence="5">
    <location>
        <begin position="121"/>
        <end position="143"/>
    </location>
</feature>
<dbReference type="GO" id="GO:1990904">
    <property type="term" value="C:ribonucleoprotein complex"/>
    <property type="evidence" value="ECO:0007669"/>
    <property type="project" value="UniProtKB-KW"/>
</dbReference>
<comment type="function">
    <text evidence="4">Binds mRNA; thus facilitating recognition of the initiation point. It is needed to translate mRNA with a short Shine-Dalgarno (SD) purine-rich sequence.</text>
</comment>
<gene>
    <name evidence="7" type="ORF">Cpap_2559</name>
</gene>
<dbReference type="PANTHER" id="PTHR10724:SF7">
    <property type="entry name" value="SMALL RIBOSOMAL SUBUNIT PROTEIN BS1C"/>
    <property type="match status" value="1"/>
</dbReference>
<dbReference type="InterPro" id="IPR012340">
    <property type="entry name" value="NA-bd_OB-fold"/>
</dbReference>
<dbReference type="SUPFAM" id="SSF50249">
    <property type="entry name" value="Nucleic acid-binding proteins"/>
    <property type="match status" value="1"/>
</dbReference>
<dbReference type="PANTHER" id="PTHR10724">
    <property type="entry name" value="30S RIBOSOMAL PROTEIN S1"/>
    <property type="match status" value="1"/>
</dbReference>
<evidence type="ECO:0000256" key="5">
    <source>
        <dbReference type="SAM" id="MobiDB-lite"/>
    </source>
</evidence>
<organism evidence="7 8">
    <name type="scientific">Ruminiclostridium papyrosolvens DSM 2782</name>
    <dbReference type="NCBI Taxonomy" id="588581"/>
    <lineage>
        <taxon>Bacteria</taxon>
        <taxon>Bacillati</taxon>
        <taxon>Bacillota</taxon>
        <taxon>Clostridia</taxon>
        <taxon>Eubacteriales</taxon>
        <taxon>Oscillospiraceae</taxon>
        <taxon>Ruminiclostridium</taxon>
    </lineage>
</organism>